<name>A0A1F4VDZ8_UNCKA</name>
<protein>
    <recommendedName>
        <fullName evidence="4">DUF5671 domain-containing protein</fullName>
    </recommendedName>
</protein>
<proteinExistence type="predicted"/>
<comment type="caution">
    <text evidence="2">The sequence shown here is derived from an EMBL/GenBank/DDBJ whole genome shotgun (WGS) entry which is preliminary data.</text>
</comment>
<evidence type="ECO:0000313" key="2">
    <source>
        <dbReference type="EMBL" id="OGC55188.1"/>
    </source>
</evidence>
<accession>A0A1F4VDZ8</accession>
<keyword evidence="1" id="KW-1133">Transmembrane helix</keyword>
<keyword evidence="1" id="KW-0812">Transmembrane</keyword>
<evidence type="ECO:0008006" key="4">
    <source>
        <dbReference type="Google" id="ProtNLM"/>
    </source>
</evidence>
<feature type="transmembrane region" description="Helical" evidence="1">
    <location>
        <begin position="31"/>
        <end position="54"/>
    </location>
</feature>
<evidence type="ECO:0000256" key="1">
    <source>
        <dbReference type="SAM" id="Phobius"/>
    </source>
</evidence>
<dbReference type="EMBL" id="MEVI01000003">
    <property type="protein sequence ID" value="OGC55188.1"/>
    <property type="molecule type" value="Genomic_DNA"/>
</dbReference>
<dbReference type="Proteomes" id="UP000176504">
    <property type="component" value="Unassembled WGS sequence"/>
</dbReference>
<gene>
    <name evidence="2" type="ORF">A3A78_04405</name>
</gene>
<keyword evidence="1" id="KW-0472">Membrane</keyword>
<evidence type="ECO:0000313" key="3">
    <source>
        <dbReference type="Proteomes" id="UP000176504"/>
    </source>
</evidence>
<dbReference type="AlphaFoldDB" id="A0A1F4VDZ8"/>
<reference evidence="2 3" key="1">
    <citation type="journal article" date="2016" name="Nat. Commun.">
        <title>Thousands of microbial genomes shed light on interconnected biogeochemical processes in an aquifer system.</title>
        <authorList>
            <person name="Anantharaman K."/>
            <person name="Brown C.T."/>
            <person name="Hug L.A."/>
            <person name="Sharon I."/>
            <person name="Castelle C.J."/>
            <person name="Probst A.J."/>
            <person name="Thomas B.C."/>
            <person name="Singh A."/>
            <person name="Wilkins M.J."/>
            <person name="Karaoz U."/>
            <person name="Brodie E.L."/>
            <person name="Williams K.H."/>
            <person name="Hubbard S.S."/>
            <person name="Banfield J.F."/>
        </authorList>
    </citation>
    <scope>NUCLEOTIDE SEQUENCE [LARGE SCALE GENOMIC DNA]</scope>
</reference>
<feature type="transmembrane region" description="Helical" evidence="1">
    <location>
        <begin position="5"/>
        <end position="25"/>
    </location>
</feature>
<sequence length="76" mass="8527">MEQVLIIIAIVYLSLGFTYAIYAVLKGGDNIMSIPVNTLFAPILVPLNALWMYYRLTRKGRGKVPKNLVSETEPEV</sequence>
<organism evidence="2 3">
    <name type="scientific">candidate division WWE3 bacterium RIFCSPLOWO2_01_FULL_41_18</name>
    <dbReference type="NCBI Taxonomy" id="1802625"/>
    <lineage>
        <taxon>Bacteria</taxon>
        <taxon>Katanobacteria</taxon>
    </lineage>
</organism>